<accession>A0A8R2M577</accession>
<proteinExistence type="predicted"/>
<evidence type="ECO:0000259" key="2">
    <source>
        <dbReference type="Pfam" id="PF23055"/>
    </source>
</evidence>
<dbReference type="AlphaFoldDB" id="A0A8R2M577"/>
<reference evidence="4" key="1">
    <citation type="journal article" date="2008" name="Insect Biochem. Mol. Biol.">
        <title>The genome of a lepidopteran model insect, the silkworm Bombyx mori.</title>
        <authorList>
            <consortium name="International Silkworm Genome Consortium"/>
        </authorList>
    </citation>
    <scope>NUCLEOTIDE SEQUENCE [LARGE SCALE GENOMIC DNA]</scope>
    <source>
        <strain evidence="4">p50T</strain>
    </source>
</reference>
<evidence type="ECO:0000313" key="3">
    <source>
        <dbReference type="EnsemblMetazoa" id="XP_037874875.1"/>
    </source>
</evidence>
<evidence type="ECO:0000256" key="1">
    <source>
        <dbReference type="SAM" id="MobiDB-lite"/>
    </source>
</evidence>
<feature type="domain" description="DUF7041" evidence="2">
    <location>
        <begin position="2"/>
        <end position="63"/>
    </location>
</feature>
<dbReference type="EnsemblMetazoa" id="XM_038018947.1">
    <property type="protein sequence ID" value="XP_037874875.1"/>
    <property type="gene ID" value="LOC119630244"/>
</dbReference>
<feature type="region of interest" description="Disordered" evidence="1">
    <location>
        <begin position="168"/>
        <end position="221"/>
    </location>
</feature>
<dbReference type="Proteomes" id="UP000005204">
    <property type="component" value="Unassembled WGS sequence"/>
</dbReference>
<dbReference type="InterPro" id="IPR055469">
    <property type="entry name" value="DUF7041"/>
</dbReference>
<name>A0A8R2M577_BOMMO</name>
<protein>
    <recommendedName>
        <fullName evidence="2">DUF7041 domain-containing protein</fullName>
    </recommendedName>
</protein>
<evidence type="ECO:0000313" key="4">
    <source>
        <dbReference type="Proteomes" id="UP000005204"/>
    </source>
</evidence>
<reference evidence="3" key="2">
    <citation type="submission" date="2022-06" db="UniProtKB">
        <authorList>
            <consortium name="EnsemblMetazoa"/>
        </authorList>
    </citation>
    <scope>IDENTIFICATION</scope>
    <source>
        <strain evidence="3">p50T (Dazao)</strain>
    </source>
</reference>
<organism evidence="3 4">
    <name type="scientific">Bombyx mori</name>
    <name type="common">Silk moth</name>
    <dbReference type="NCBI Taxonomy" id="7091"/>
    <lineage>
        <taxon>Eukaryota</taxon>
        <taxon>Metazoa</taxon>
        <taxon>Ecdysozoa</taxon>
        <taxon>Arthropoda</taxon>
        <taxon>Hexapoda</taxon>
        <taxon>Insecta</taxon>
        <taxon>Pterygota</taxon>
        <taxon>Neoptera</taxon>
        <taxon>Endopterygota</taxon>
        <taxon>Lepidoptera</taxon>
        <taxon>Glossata</taxon>
        <taxon>Ditrysia</taxon>
        <taxon>Bombycoidea</taxon>
        <taxon>Bombycidae</taxon>
        <taxon>Bombycinae</taxon>
        <taxon>Bombyx</taxon>
    </lineage>
</organism>
<dbReference type="PANTHER" id="PTHR33327:SF3">
    <property type="entry name" value="RNA-DIRECTED DNA POLYMERASE"/>
    <property type="match status" value="1"/>
</dbReference>
<dbReference type="PANTHER" id="PTHR33327">
    <property type="entry name" value="ENDONUCLEASE"/>
    <property type="match status" value="1"/>
</dbReference>
<feature type="compositionally biased region" description="Basic residues" evidence="1">
    <location>
        <begin position="192"/>
        <end position="209"/>
    </location>
</feature>
<feature type="compositionally biased region" description="Basic and acidic residues" evidence="1">
    <location>
        <begin position="179"/>
        <end position="190"/>
    </location>
</feature>
<dbReference type="Pfam" id="PF23055">
    <property type="entry name" value="DUF7041"/>
    <property type="match status" value="1"/>
</dbReference>
<sequence length="221" mass="25195">MARITDDLTKFHYVLSNLDRQYAVEVEDVITSPPATKKYEYLKSELIKRLSVSKEKKVKQLLQSEELGDRKPSQFLRHLRQLAGPTIPDDFLRSIWTSRLPDNLQTIIASQMTLSLIELADLADRVHDIAPSAPQVATTSSREDSALEIMARQITELTKQVSALTMEVHTRSRSRNRQQLHDLSRADTTGRHIPHTKTQHSTSHPHHTRPPGCLYSSKTRT</sequence>
<keyword evidence="4" id="KW-1185">Reference proteome</keyword>